<gene>
    <name evidence="8" type="ORF">JOB18_014977</name>
</gene>
<keyword evidence="4 5" id="KW-0238">DNA-binding</keyword>
<evidence type="ECO:0000313" key="8">
    <source>
        <dbReference type="EMBL" id="KAG7500314.1"/>
    </source>
</evidence>
<comment type="caution">
    <text evidence="8">The sequence shown here is derived from an EMBL/GenBank/DDBJ whole genome shotgun (WGS) entry which is preliminary data.</text>
</comment>
<dbReference type="AlphaFoldDB" id="A0AAV6R735"/>
<keyword evidence="1" id="KW-0479">Metal-binding</keyword>
<dbReference type="Pfam" id="PF05485">
    <property type="entry name" value="THAP"/>
    <property type="match status" value="1"/>
</dbReference>
<reference evidence="8 9" key="1">
    <citation type="journal article" date="2021" name="Sci. Rep.">
        <title>Chromosome anchoring in Senegalese sole (Solea senegalensis) reveals sex-associated markers and genome rearrangements in flatfish.</title>
        <authorList>
            <person name="Guerrero-Cozar I."/>
            <person name="Gomez-Garrido J."/>
            <person name="Berbel C."/>
            <person name="Martinez-Blanch J.F."/>
            <person name="Alioto T."/>
            <person name="Claros M.G."/>
            <person name="Gagnaire P.A."/>
            <person name="Manchado M."/>
        </authorList>
    </citation>
    <scope>NUCLEOTIDE SEQUENCE [LARGE SCALE GENOMIC DNA]</scope>
    <source>
        <strain evidence="8">Sse05_10M</strain>
    </source>
</reference>
<protein>
    <recommendedName>
        <fullName evidence="7">THAP-type domain-containing protein</fullName>
    </recommendedName>
</protein>
<name>A0AAV6R735_SOLSE</name>
<keyword evidence="2 5" id="KW-0863">Zinc-finger</keyword>
<feature type="region of interest" description="Disordered" evidence="6">
    <location>
        <begin position="149"/>
        <end position="182"/>
    </location>
</feature>
<feature type="domain" description="THAP-type" evidence="7">
    <location>
        <begin position="1"/>
        <end position="99"/>
    </location>
</feature>
<evidence type="ECO:0000256" key="3">
    <source>
        <dbReference type="ARBA" id="ARBA00022833"/>
    </source>
</evidence>
<evidence type="ECO:0000256" key="2">
    <source>
        <dbReference type="ARBA" id="ARBA00022771"/>
    </source>
</evidence>
<dbReference type="GO" id="GO:0008270">
    <property type="term" value="F:zinc ion binding"/>
    <property type="evidence" value="ECO:0007669"/>
    <property type="project" value="UniProtKB-KW"/>
</dbReference>
<evidence type="ECO:0000256" key="5">
    <source>
        <dbReference type="PROSITE-ProRule" id="PRU00309"/>
    </source>
</evidence>
<evidence type="ECO:0000313" key="9">
    <source>
        <dbReference type="Proteomes" id="UP000693946"/>
    </source>
</evidence>
<keyword evidence="3" id="KW-0862">Zinc</keyword>
<dbReference type="Proteomes" id="UP000693946">
    <property type="component" value="Linkage Group LG20"/>
</dbReference>
<accession>A0AAV6R735</accession>
<evidence type="ECO:0000256" key="4">
    <source>
        <dbReference type="ARBA" id="ARBA00023125"/>
    </source>
</evidence>
<dbReference type="InterPro" id="IPR006612">
    <property type="entry name" value="THAP_Znf"/>
</dbReference>
<evidence type="ECO:0000256" key="6">
    <source>
        <dbReference type="SAM" id="MobiDB-lite"/>
    </source>
</evidence>
<evidence type="ECO:0000259" key="7">
    <source>
        <dbReference type="PROSITE" id="PS50950"/>
    </source>
</evidence>
<proteinExistence type="predicted"/>
<dbReference type="PROSITE" id="PS50950">
    <property type="entry name" value="ZF_THAP"/>
    <property type="match status" value="1"/>
</dbReference>
<dbReference type="GO" id="GO:0003677">
    <property type="term" value="F:DNA binding"/>
    <property type="evidence" value="ECO:0007669"/>
    <property type="project" value="UniProtKB-UniRule"/>
</dbReference>
<evidence type="ECO:0000256" key="1">
    <source>
        <dbReference type="ARBA" id="ARBA00022723"/>
    </source>
</evidence>
<dbReference type="EMBL" id="JAGKHQ010000013">
    <property type="protein sequence ID" value="KAG7500314.1"/>
    <property type="molecule type" value="Genomic_DNA"/>
</dbReference>
<sequence>MGRTCCVIGCNARSHDHKERKLDNGLSFYGFPSWKQLQGSLVSDITKRRRMAWIAAVRRPDIKFVNIPRYLKVCSQHFHMGKPAYEMEEAHPDWAPSLHLGHSDVHVTQQDRYLRIQQRLKGRINNQADEHMAEDGQDGENAEIEVALEEEEDGAEVEATEEEEDGEQAENEDAYEPAAKKQQTYCPNCDQIRAEINHLLQENRELRSELSKRQFQIPHPLHMALQKKTQFKVQSLFH</sequence>
<organism evidence="8 9">
    <name type="scientific">Solea senegalensis</name>
    <name type="common">Senegalese sole</name>
    <dbReference type="NCBI Taxonomy" id="28829"/>
    <lineage>
        <taxon>Eukaryota</taxon>
        <taxon>Metazoa</taxon>
        <taxon>Chordata</taxon>
        <taxon>Craniata</taxon>
        <taxon>Vertebrata</taxon>
        <taxon>Euteleostomi</taxon>
        <taxon>Actinopterygii</taxon>
        <taxon>Neopterygii</taxon>
        <taxon>Teleostei</taxon>
        <taxon>Neoteleostei</taxon>
        <taxon>Acanthomorphata</taxon>
        <taxon>Carangaria</taxon>
        <taxon>Pleuronectiformes</taxon>
        <taxon>Pleuronectoidei</taxon>
        <taxon>Soleidae</taxon>
        <taxon>Solea</taxon>
    </lineage>
</organism>
<keyword evidence="9" id="KW-1185">Reference proteome</keyword>
<dbReference type="SMART" id="SM00980">
    <property type="entry name" value="THAP"/>
    <property type="match status" value="1"/>
</dbReference>
<feature type="compositionally biased region" description="Acidic residues" evidence="6">
    <location>
        <begin position="149"/>
        <end position="175"/>
    </location>
</feature>